<dbReference type="RefSeq" id="WP_289366277.1">
    <property type="nucleotide sequence ID" value="NZ_JAUCBP010000012.1"/>
</dbReference>
<accession>A0ABT7SZM5</accession>
<proteinExistence type="predicted"/>
<sequence length="130" mass="14905">MSENRITLGFPEVDYKNFKYDRESLSFTAVELVDIQHRLKYEVVEVRISGIQAISIELRPFQKGEYGPSSNPVSIGKTMGKSDYFEGITRENIFSSLEAEYFWISAELNANSVELVRTGTYEYKDRPKGS</sequence>
<keyword evidence="2" id="KW-1185">Reference proteome</keyword>
<name>A0ABT7SZM5_9ALTE</name>
<gene>
    <name evidence="1" type="ORF">QTP81_13625</name>
</gene>
<reference evidence="1 2" key="1">
    <citation type="submission" date="2023-06" db="EMBL/GenBank/DDBJ databases">
        <title>Alteromonas sp. ASW11-36 isolated from intertidal sand.</title>
        <authorList>
            <person name="Li Y."/>
        </authorList>
    </citation>
    <scope>NUCLEOTIDE SEQUENCE [LARGE SCALE GENOMIC DNA]</scope>
    <source>
        <strain evidence="1 2">ASW11-36</strain>
    </source>
</reference>
<dbReference type="Proteomes" id="UP001234343">
    <property type="component" value="Unassembled WGS sequence"/>
</dbReference>
<protein>
    <submittedName>
        <fullName evidence="1">Uncharacterized protein</fullName>
    </submittedName>
</protein>
<dbReference type="EMBL" id="JAUCBP010000012">
    <property type="protein sequence ID" value="MDM7861635.1"/>
    <property type="molecule type" value="Genomic_DNA"/>
</dbReference>
<organism evidence="1 2">
    <name type="scientific">Alteromonas arenosi</name>
    <dbReference type="NCBI Taxonomy" id="3055817"/>
    <lineage>
        <taxon>Bacteria</taxon>
        <taxon>Pseudomonadati</taxon>
        <taxon>Pseudomonadota</taxon>
        <taxon>Gammaproteobacteria</taxon>
        <taxon>Alteromonadales</taxon>
        <taxon>Alteromonadaceae</taxon>
        <taxon>Alteromonas/Salinimonas group</taxon>
        <taxon>Alteromonas</taxon>
    </lineage>
</organism>
<comment type="caution">
    <text evidence="1">The sequence shown here is derived from an EMBL/GenBank/DDBJ whole genome shotgun (WGS) entry which is preliminary data.</text>
</comment>
<evidence type="ECO:0000313" key="1">
    <source>
        <dbReference type="EMBL" id="MDM7861635.1"/>
    </source>
</evidence>
<evidence type="ECO:0000313" key="2">
    <source>
        <dbReference type="Proteomes" id="UP001234343"/>
    </source>
</evidence>